<name>A0A7W8M9J7_9BURK</name>
<dbReference type="AlphaFoldDB" id="A0A7W8M9J7"/>
<protein>
    <submittedName>
        <fullName evidence="1">Uncharacterized protein</fullName>
    </submittedName>
</protein>
<dbReference type="Proteomes" id="UP000532440">
    <property type="component" value="Unassembled WGS sequence"/>
</dbReference>
<proteinExistence type="predicted"/>
<accession>A0A7W8M9J7</accession>
<evidence type="ECO:0000313" key="2">
    <source>
        <dbReference type="Proteomes" id="UP000532440"/>
    </source>
</evidence>
<organism evidence="1 2">
    <name type="scientific">Quisquiliibacterium transsilvanicum</name>
    <dbReference type="NCBI Taxonomy" id="1549638"/>
    <lineage>
        <taxon>Bacteria</taxon>
        <taxon>Pseudomonadati</taxon>
        <taxon>Pseudomonadota</taxon>
        <taxon>Betaproteobacteria</taxon>
        <taxon>Burkholderiales</taxon>
        <taxon>Burkholderiaceae</taxon>
        <taxon>Quisquiliibacterium</taxon>
    </lineage>
</organism>
<gene>
    <name evidence="1" type="ORF">HNQ70_002720</name>
</gene>
<dbReference type="EMBL" id="JACHGB010000005">
    <property type="protein sequence ID" value="MBB5272697.1"/>
    <property type="molecule type" value="Genomic_DNA"/>
</dbReference>
<sequence>MQTVKLDPSKLFGFKIIQQNGAAASGAKVGSKIGEKAGVKVGAKIGMKVGMKTISPA</sequence>
<reference evidence="1 2" key="1">
    <citation type="submission" date="2020-08" db="EMBL/GenBank/DDBJ databases">
        <title>Genomic Encyclopedia of Type Strains, Phase IV (KMG-IV): sequencing the most valuable type-strain genomes for metagenomic binning, comparative biology and taxonomic classification.</title>
        <authorList>
            <person name="Goeker M."/>
        </authorList>
    </citation>
    <scope>NUCLEOTIDE SEQUENCE [LARGE SCALE GENOMIC DNA]</scope>
    <source>
        <strain evidence="1 2">DSM 29781</strain>
    </source>
</reference>
<keyword evidence="2" id="KW-1185">Reference proteome</keyword>
<evidence type="ECO:0000313" key="1">
    <source>
        <dbReference type="EMBL" id="MBB5272697.1"/>
    </source>
</evidence>
<comment type="caution">
    <text evidence="1">The sequence shown here is derived from an EMBL/GenBank/DDBJ whole genome shotgun (WGS) entry which is preliminary data.</text>
</comment>
<dbReference type="RefSeq" id="WP_183968475.1">
    <property type="nucleotide sequence ID" value="NZ_BAABEW010000012.1"/>
</dbReference>